<dbReference type="AlphaFoldDB" id="X1MN16"/>
<organism evidence="1">
    <name type="scientific">marine sediment metagenome</name>
    <dbReference type="NCBI Taxonomy" id="412755"/>
    <lineage>
        <taxon>unclassified sequences</taxon>
        <taxon>metagenomes</taxon>
        <taxon>ecological metagenomes</taxon>
    </lineage>
</organism>
<evidence type="ECO:0000313" key="1">
    <source>
        <dbReference type="EMBL" id="GAI33012.1"/>
    </source>
</evidence>
<proteinExistence type="predicted"/>
<comment type="caution">
    <text evidence="1">The sequence shown here is derived from an EMBL/GenBank/DDBJ whole genome shotgun (WGS) entry which is preliminary data.</text>
</comment>
<sequence length="59" mass="7038">MRKQSVVSKCVTDHMNEYKIFCFSLPKMYNRYSYIVYLLKPAGFIYGDDENGRGIERVY</sequence>
<accession>X1MN16</accession>
<dbReference type="EMBL" id="BARV01030928">
    <property type="protein sequence ID" value="GAI33012.1"/>
    <property type="molecule type" value="Genomic_DNA"/>
</dbReference>
<protein>
    <submittedName>
        <fullName evidence="1">Uncharacterized protein</fullName>
    </submittedName>
</protein>
<reference evidence="1" key="1">
    <citation type="journal article" date="2014" name="Front. Microbiol.">
        <title>High frequency of phylogenetically diverse reductive dehalogenase-homologous genes in deep subseafloor sedimentary metagenomes.</title>
        <authorList>
            <person name="Kawai M."/>
            <person name="Futagami T."/>
            <person name="Toyoda A."/>
            <person name="Takaki Y."/>
            <person name="Nishi S."/>
            <person name="Hori S."/>
            <person name="Arai W."/>
            <person name="Tsubouchi T."/>
            <person name="Morono Y."/>
            <person name="Uchiyama I."/>
            <person name="Ito T."/>
            <person name="Fujiyama A."/>
            <person name="Inagaki F."/>
            <person name="Takami H."/>
        </authorList>
    </citation>
    <scope>NUCLEOTIDE SEQUENCE</scope>
    <source>
        <strain evidence="1">Expedition CK06-06</strain>
    </source>
</reference>
<name>X1MN16_9ZZZZ</name>
<gene>
    <name evidence="1" type="ORF">S06H3_49028</name>
</gene>